<name>A0A9W4FHR3_9MYCO</name>
<dbReference type="EMBL" id="AP022601">
    <property type="protein sequence ID" value="BBY95018.1"/>
    <property type="molecule type" value="Genomic_DNA"/>
</dbReference>
<organism evidence="1 2">
    <name type="scientific">Mycobacterium gallinarum</name>
    <dbReference type="NCBI Taxonomy" id="39689"/>
    <lineage>
        <taxon>Bacteria</taxon>
        <taxon>Bacillati</taxon>
        <taxon>Actinomycetota</taxon>
        <taxon>Actinomycetes</taxon>
        <taxon>Mycobacteriales</taxon>
        <taxon>Mycobacteriaceae</taxon>
        <taxon>Mycobacterium</taxon>
    </lineage>
</organism>
<evidence type="ECO:0000313" key="1">
    <source>
        <dbReference type="EMBL" id="BBY95018.1"/>
    </source>
</evidence>
<accession>A0A9W4FHR3</accession>
<evidence type="ECO:0000313" key="2">
    <source>
        <dbReference type="Proteomes" id="UP000465785"/>
    </source>
</evidence>
<gene>
    <name evidence="1" type="ORF">MGALJ_46870</name>
</gene>
<protein>
    <submittedName>
        <fullName evidence="1">Uncharacterized protein</fullName>
    </submittedName>
</protein>
<proteinExistence type="predicted"/>
<sequence>MPVDVATEPIVLATSLAAHGSGAAVADGIAGDDDTVIATTAAPPTAEAANIANSPRRDAAVMDLICTPHGFANVSAHPKRPP</sequence>
<keyword evidence="2" id="KW-1185">Reference proteome</keyword>
<dbReference type="AlphaFoldDB" id="A0A9W4FHR3"/>
<reference evidence="1 2" key="1">
    <citation type="journal article" date="2019" name="Emerg. Microbes Infect.">
        <title>Comprehensive subspecies identification of 175 nontuberculous mycobacteria species based on 7547 genomic profiles.</title>
        <authorList>
            <person name="Matsumoto Y."/>
            <person name="Kinjo T."/>
            <person name="Motooka D."/>
            <person name="Nabeya D."/>
            <person name="Jung N."/>
            <person name="Uechi K."/>
            <person name="Horii T."/>
            <person name="Iida T."/>
            <person name="Fujita J."/>
            <person name="Nakamura S."/>
        </authorList>
    </citation>
    <scope>NUCLEOTIDE SEQUENCE [LARGE SCALE GENOMIC DNA]</scope>
    <source>
        <strain evidence="1 2">JCM 6399</strain>
    </source>
</reference>
<dbReference type="Proteomes" id="UP000465785">
    <property type="component" value="Chromosome"/>
</dbReference>
<dbReference type="KEGG" id="mgau:MGALJ_46870"/>